<reference evidence="14 15" key="1">
    <citation type="submission" date="2022-03" db="EMBL/GenBank/DDBJ databases">
        <title>Novel taxa within the pig intestine.</title>
        <authorList>
            <person name="Wylensek D."/>
            <person name="Bishof K."/>
            <person name="Afrizal A."/>
            <person name="Clavel T."/>
        </authorList>
    </citation>
    <scope>NUCLEOTIDE SEQUENCE [LARGE SCALE GENOMIC DNA]</scope>
    <source>
        <strain evidence="14 15">CLA-KB-P133</strain>
    </source>
</reference>
<evidence type="ECO:0000256" key="9">
    <source>
        <dbReference type="ARBA" id="ARBA00022989"/>
    </source>
</evidence>
<dbReference type="GO" id="GO:0042910">
    <property type="term" value="F:xenobiotic transmembrane transporter activity"/>
    <property type="evidence" value="ECO:0007669"/>
    <property type="project" value="InterPro"/>
</dbReference>
<evidence type="ECO:0000256" key="1">
    <source>
        <dbReference type="ARBA" id="ARBA00003408"/>
    </source>
</evidence>
<evidence type="ECO:0000256" key="12">
    <source>
        <dbReference type="ARBA" id="ARBA00031636"/>
    </source>
</evidence>
<dbReference type="InterPro" id="IPR048279">
    <property type="entry name" value="MdtK-like"/>
</dbReference>
<feature type="transmembrane region" description="Helical" evidence="13">
    <location>
        <begin position="318"/>
        <end position="340"/>
    </location>
</feature>
<evidence type="ECO:0000256" key="13">
    <source>
        <dbReference type="SAM" id="Phobius"/>
    </source>
</evidence>
<dbReference type="NCBIfam" id="TIGR00797">
    <property type="entry name" value="matE"/>
    <property type="match status" value="1"/>
</dbReference>
<accession>A0AB35U4C7</accession>
<dbReference type="PIRSF" id="PIRSF006603">
    <property type="entry name" value="DinF"/>
    <property type="match status" value="1"/>
</dbReference>
<evidence type="ECO:0000256" key="11">
    <source>
        <dbReference type="ARBA" id="ARBA00023136"/>
    </source>
</evidence>
<dbReference type="Pfam" id="PF01554">
    <property type="entry name" value="MatE"/>
    <property type="match status" value="2"/>
</dbReference>
<sequence>MKKNDLTQGNLKVQILLLAMPLAFNGILQQLFNAADVAVVGQFVGKEAMAAVGANGAVINIMITLFMGLALGANVVISRFTGQKNREQVVNSVHTAILVALISGVIVTIFGEAFARMILRAMSVPSDVLSMAVLYLRVYLIGMPVILLYNFESAIFQSQGDTRTPLYALIASGIVNVFLNLFFVLVVHMTVDGVATATVISNVISSAVLFVCLCRGRLPVTISRSRFHINGSIIREMVRIGLPAGIQGMVFSVSNIIIQSGINSLGTDVVAGSSASGNLEVIGFYLVDSFAQACTTFVGQNYGAGDVKRCRESLKWSLLESVVIGGSVSMLLVAVGRPLLHIFNPDPSVIGYGMMRLKGILPYEILNGAIDVISGAMRGYGESMKPAIVTLVGVCGVRITWIYTYFQSHQRFDVLLRAYPMSWIVTLAIMTVMYVMMRKNGLGQQRA</sequence>
<dbReference type="EMBL" id="JALBUR010000010">
    <property type="protein sequence ID" value="MDX8419554.1"/>
    <property type="molecule type" value="Genomic_DNA"/>
</dbReference>
<dbReference type="InterPro" id="IPR050222">
    <property type="entry name" value="MATE_MdtK"/>
</dbReference>
<evidence type="ECO:0000313" key="14">
    <source>
        <dbReference type="EMBL" id="MDX8419554.1"/>
    </source>
</evidence>
<evidence type="ECO:0000313" key="15">
    <source>
        <dbReference type="Proteomes" id="UP001286174"/>
    </source>
</evidence>
<dbReference type="AlphaFoldDB" id="A0AB35U4C7"/>
<feature type="transmembrane region" description="Helical" evidence="13">
    <location>
        <begin position="131"/>
        <end position="152"/>
    </location>
</feature>
<dbReference type="RefSeq" id="WP_370595936.1">
    <property type="nucleotide sequence ID" value="NZ_JALBUR010000010.1"/>
</dbReference>
<comment type="function">
    <text evidence="1">Multidrug efflux pump.</text>
</comment>
<feature type="transmembrane region" description="Helical" evidence="13">
    <location>
        <begin position="418"/>
        <end position="437"/>
    </location>
</feature>
<evidence type="ECO:0000256" key="7">
    <source>
        <dbReference type="ARBA" id="ARBA00022475"/>
    </source>
</evidence>
<feature type="transmembrane region" description="Helical" evidence="13">
    <location>
        <begin position="58"/>
        <end position="77"/>
    </location>
</feature>
<name>A0AB35U4C7_9FIRM</name>
<evidence type="ECO:0000256" key="5">
    <source>
        <dbReference type="ARBA" id="ARBA00022448"/>
    </source>
</evidence>
<dbReference type="CDD" id="cd13138">
    <property type="entry name" value="MATE_yoeA_like"/>
    <property type="match status" value="1"/>
</dbReference>
<dbReference type="GO" id="GO:0015297">
    <property type="term" value="F:antiporter activity"/>
    <property type="evidence" value="ECO:0007669"/>
    <property type="project" value="UniProtKB-KW"/>
</dbReference>
<feature type="transmembrane region" description="Helical" evidence="13">
    <location>
        <begin position="164"/>
        <end position="187"/>
    </location>
</feature>
<dbReference type="GO" id="GO:0006811">
    <property type="term" value="P:monoatomic ion transport"/>
    <property type="evidence" value="ECO:0007669"/>
    <property type="project" value="UniProtKB-KW"/>
</dbReference>
<dbReference type="PANTHER" id="PTHR43298:SF2">
    <property type="entry name" value="FMN_FAD EXPORTER YEEO-RELATED"/>
    <property type="match status" value="1"/>
</dbReference>
<gene>
    <name evidence="14" type="ORF">MOZ60_05550</name>
</gene>
<evidence type="ECO:0000256" key="8">
    <source>
        <dbReference type="ARBA" id="ARBA00022692"/>
    </source>
</evidence>
<proteinExistence type="inferred from homology"/>
<feature type="transmembrane region" description="Helical" evidence="13">
    <location>
        <begin position="360"/>
        <end position="380"/>
    </location>
</feature>
<keyword evidence="7" id="KW-1003">Cell membrane</keyword>
<keyword evidence="8 13" id="KW-0812">Transmembrane</keyword>
<evidence type="ECO:0000256" key="3">
    <source>
        <dbReference type="ARBA" id="ARBA00010199"/>
    </source>
</evidence>
<dbReference type="Proteomes" id="UP001286174">
    <property type="component" value="Unassembled WGS sequence"/>
</dbReference>
<evidence type="ECO:0000256" key="10">
    <source>
        <dbReference type="ARBA" id="ARBA00023065"/>
    </source>
</evidence>
<evidence type="ECO:0000256" key="4">
    <source>
        <dbReference type="ARBA" id="ARBA00020268"/>
    </source>
</evidence>
<comment type="subcellular location">
    <subcellularLocation>
        <location evidence="2">Cell membrane</location>
        <topology evidence="2">Multi-pass membrane protein</topology>
    </subcellularLocation>
</comment>
<keyword evidence="10" id="KW-0406">Ion transport</keyword>
<dbReference type="PANTHER" id="PTHR43298">
    <property type="entry name" value="MULTIDRUG RESISTANCE PROTEIN NORM-RELATED"/>
    <property type="match status" value="1"/>
</dbReference>
<feature type="transmembrane region" description="Helical" evidence="13">
    <location>
        <begin position="387"/>
        <end position="406"/>
    </location>
</feature>
<keyword evidence="9 13" id="KW-1133">Transmembrane helix</keyword>
<evidence type="ECO:0000256" key="6">
    <source>
        <dbReference type="ARBA" id="ARBA00022449"/>
    </source>
</evidence>
<comment type="caution">
    <text evidence="14">The sequence shown here is derived from an EMBL/GenBank/DDBJ whole genome shotgun (WGS) entry which is preliminary data.</text>
</comment>
<protein>
    <recommendedName>
        <fullName evidence="4">Probable multidrug resistance protein NorM</fullName>
    </recommendedName>
    <alternativeName>
        <fullName evidence="12">Multidrug-efflux transporter</fullName>
    </alternativeName>
</protein>
<comment type="similarity">
    <text evidence="3">Belongs to the multi antimicrobial extrusion (MATE) (TC 2.A.66.1) family.</text>
</comment>
<keyword evidence="11 13" id="KW-0472">Membrane</keyword>
<feature type="transmembrane region" description="Helical" evidence="13">
    <location>
        <begin position="193"/>
        <end position="214"/>
    </location>
</feature>
<evidence type="ECO:0000256" key="2">
    <source>
        <dbReference type="ARBA" id="ARBA00004651"/>
    </source>
</evidence>
<feature type="transmembrane region" description="Helical" evidence="13">
    <location>
        <begin position="89"/>
        <end position="111"/>
    </location>
</feature>
<keyword evidence="6" id="KW-0050">Antiport</keyword>
<dbReference type="InterPro" id="IPR002528">
    <property type="entry name" value="MATE_fam"/>
</dbReference>
<keyword evidence="15" id="KW-1185">Reference proteome</keyword>
<keyword evidence="5" id="KW-0813">Transport</keyword>
<dbReference type="GO" id="GO:0005886">
    <property type="term" value="C:plasma membrane"/>
    <property type="evidence" value="ECO:0007669"/>
    <property type="project" value="UniProtKB-SubCell"/>
</dbReference>
<organism evidence="14 15">
    <name type="scientific">Grylomicrobium aquisgranensis</name>
    <dbReference type="NCBI Taxonomy" id="2926318"/>
    <lineage>
        <taxon>Bacteria</taxon>
        <taxon>Bacillati</taxon>
        <taxon>Bacillota</taxon>
        <taxon>Erysipelotrichia</taxon>
        <taxon>Erysipelotrichales</taxon>
        <taxon>Erysipelotrichaceae</taxon>
        <taxon>Grylomicrobium</taxon>
    </lineage>
</organism>